<evidence type="ECO:0000313" key="1">
    <source>
        <dbReference type="EMBL" id="SCV67328.1"/>
    </source>
</evidence>
<proteinExistence type="predicted"/>
<keyword evidence="2" id="KW-1185">Reference proteome</keyword>
<gene>
    <name evidence="1" type="ORF">BQ2448_5974</name>
</gene>
<dbReference type="OrthoDB" id="2539233at2759"/>
<organism evidence="1 2">
    <name type="scientific">Microbotryum intermedium</name>
    <dbReference type="NCBI Taxonomy" id="269621"/>
    <lineage>
        <taxon>Eukaryota</taxon>
        <taxon>Fungi</taxon>
        <taxon>Dikarya</taxon>
        <taxon>Basidiomycota</taxon>
        <taxon>Pucciniomycotina</taxon>
        <taxon>Microbotryomycetes</taxon>
        <taxon>Microbotryales</taxon>
        <taxon>Microbotryaceae</taxon>
        <taxon>Microbotryum</taxon>
    </lineage>
</organism>
<protein>
    <submittedName>
        <fullName evidence="1">BQ2448_5974 protein</fullName>
    </submittedName>
</protein>
<accession>A0A238F828</accession>
<name>A0A238F828_9BASI</name>
<evidence type="ECO:0000313" key="2">
    <source>
        <dbReference type="Proteomes" id="UP000198372"/>
    </source>
</evidence>
<dbReference type="EMBL" id="FMSP01000001">
    <property type="protein sequence ID" value="SCV67328.1"/>
    <property type="molecule type" value="Genomic_DNA"/>
</dbReference>
<sequence length="51" mass="6101">MMGQLNDTMMTDREKFLKHFYKFEELDQAAWDTVMSYFGGCLWSHSTWKGT</sequence>
<dbReference type="Proteomes" id="UP000198372">
    <property type="component" value="Unassembled WGS sequence"/>
</dbReference>
<dbReference type="AlphaFoldDB" id="A0A238F828"/>
<reference evidence="2" key="1">
    <citation type="submission" date="2016-09" db="EMBL/GenBank/DDBJ databases">
        <authorList>
            <person name="Jeantristanb JTB J.-T."/>
            <person name="Ricardo R."/>
        </authorList>
    </citation>
    <scope>NUCLEOTIDE SEQUENCE [LARGE SCALE GENOMIC DNA]</scope>
</reference>